<evidence type="ECO:0000313" key="15">
    <source>
        <dbReference type="Proteomes" id="UP000002093"/>
    </source>
</evidence>
<evidence type="ECO:0000256" key="4">
    <source>
        <dbReference type="ARBA" id="ARBA00022908"/>
    </source>
</evidence>
<evidence type="ECO:0000256" key="1">
    <source>
        <dbReference type="ARBA" id="ARBA00008857"/>
    </source>
</evidence>
<keyword evidence="7" id="KW-1179">Viral genome integration</keyword>
<dbReference type="InterPro" id="IPR011010">
    <property type="entry name" value="DNA_brk_join_enz"/>
</dbReference>
<keyword evidence="3" id="KW-0808">Transferase</keyword>
<reference evidence="14" key="1">
    <citation type="journal article" date="1996" name="J. Bacteriol.">
        <title>Integration of bacteriophage Mx8 into the Myxococcus xanthus chromosome causes a structural alteration at the C-terminal region of the IntP protein.</title>
        <authorList>
            <person name="Tojo N."/>
            <person name="Sanmiya K."/>
            <person name="Sugawara H."/>
            <person name="Inouye S."/>
            <person name="Komano T."/>
        </authorList>
    </citation>
    <scope>NUCLEOTIDE SEQUENCE</scope>
</reference>
<gene>
    <name evidence="13" type="primary">int</name>
    <name evidence="14" type="synonym">intP</name>
</gene>
<dbReference type="GO" id="GO:0046718">
    <property type="term" value="P:symbiont entry into host cell"/>
    <property type="evidence" value="ECO:0007669"/>
    <property type="project" value="UniProtKB-KW"/>
</dbReference>
<dbReference type="InterPro" id="IPR044068">
    <property type="entry name" value="CB"/>
</dbReference>
<dbReference type="EMBL" id="D86464">
    <property type="protein sequence ID" value="BAA13089.1"/>
    <property type="molecule type" value="Genomic_DNA"/>
</dbReference>
<dbReference type="Proteomes" id="UP000002093">
    <property type="component" value="Segment"/>
</dbReference>
<dbReference type="Gene3D" id="1.10.443.10">
    <property type="entry name" value="Intergrase catalytic core"/>
    <property type="match status" value="1"/>
</dbReference>
<keyword evidence="15" id="KW-1185">Reference proteome</keyword>
<dbReference type="PROSITE" id="PS51900">
    <property type="entry name" value="CB"/>
    <property type="match status" value="1"/>
</dbReference>
<dbReference type="PROSITE" id="PS51898">
    <property type="entry name" value="TYR_RECOMBINASE"/>
    <property type="match status" value="1"/>
</dbReference>
<dbReference type="GO" id="GO:0044826">
    <property type="term" value="P:viral genome integration into host DNA"/>
    <property type="evidence" value="ECO:0007669"/>
    <property type="project" value="UniProtKB-KW"/>
</dbReference>
<evidence type="ECO:0000313" key="14">
    <source>
        <dbReference type="EMBL" id="BAA13089.1"/>
    </source>
</evidence>
<keyword evidence="5 10" id="KW-0238">DNA-binding</keyword>
<evidence type="ECO:0000256" key="5">
    <source>
        <dbReference type="ARBA" id="ARBA00023125"/>
    </source>
</evidence>
<evidence type="ECO:0000313" key="13">
    <source>
        <dbReference type="EMBL" id="AAK94421.1"/>
    </source>
</evidence>
<evidence type="ECO:0000256" key="6">
    <source>
        <dbReference type="ARBA" id="ARBA00023172"/>
    </source>
</evidence>
<protein>
    <recommendedName>
        <fullName evidence="2">Integrase</fullName>
    </recommendedName>
</protein>
<dbReference type="PANTHER" id="PTHR30629:SF2">
    <property type="entry name" value="PROPHAGE INTEGRASE INTS-RELATED"/>
    <property type="match status" value="1"/>
</dbReference>
<evidence type="ECO:0000256" key="9">
    <source>
        <dbReference type="ARBA" id="ARBA00049605"/>
    </source>
</evidence>
<dbReference type="GO" id="GO:0003677">
    <property type="term" value="F:DNA binding"/>
    <property type="evidence" value="ECO:0007669"/>
    <property type="project" value="UniProtKB-UniRule"/>
</dbReference>
<feature type="domain" description="Core-binding (CB)" evidence="12">
    <location>
        <begin position="62"/>
        <end position="141"/>
    </location>
</feature>
<reference evidence="13 15" key="2">
    <citation type="submission" date="2001-06" db="EMBL/GenBank/DDBJ databases">
        <title>Genome organization of temperate Myxococcus phage Mx8.</title>
        <authorList>
            <person name="Youderian P."/>
            <person name="Walthers D."/>
            <person name="Salmi D."/>
            <person name="Magrini V."/>
            <person name="Hartzell P.L."/>
        </authorList>
    </citation>
    <scope>NUCLEOTIDE SEQUENCE [LARGE SCALE GENOMIC DNA]</scope>
</reference>
<evidence type="ECO:0000256" key="7">
    <source>
        <dbReference type="ARBA" id="ARBA00023195"/>
    </source>
</evidence>
<dbReference type="GO" id="GO:0008979">
    <property type="term" value="F:prophage integrase activity"/>
    <property type="evidence" value="ECO:0000314"/>
    <property type="project" value="CACAO"/>
</dbReference>
<evidence type="ECO:0000256" key="2">
    <source>
        <dbReference type="ARBA" id="ARBA00016082"/>
    </source>
</evidence>
<keyword evidence="6" id="KW-0233">DNA recombination</keyword>
<dbReference type="InterPro" id="IPR010998">
    <property type="entry name" value="Integrase_recombinase_N"/>
</dbReference>
<proteinExistence type="inferred from homology"/>
<dbReference type="InterPro" id="IPR050808">
    <property type="entry name" value="Phage_Integrase"/>
</dbReference>
<name>Q94MV5_9CAUD</name>
<comment type="function">
    <text evidence="9">Integrase is necessary for integration of the phage into the host genome by site-specific recombination. In conjunction with excisionase, integrase is also necessary for excision of the prophage from the host genome.</text>
</comment>
<dbReference type="Gene3D" id="1.10.150.130">
    <property type="match status" value="1"/>
</dbReference>
<dbReference type="KEGG" id="vg:7564904"/>
<keyword evidence="4" id="KW-0229">DNA integration</keyword>
<evidence type="ECO:0000256" key="8">
    <source>
        <dbReference type="ARBA" id="ARBA00023296"/>
    </source>
</evidence>
<sequence length="533" mass="59403">MGNVYRKKATRYLWMWWFDAAGARQYASTGEEDEVKARAVLKATEKRVAAEKDQGLGASGPVTVEAYAAKWMEGRVTLRSVMDDRSRMQHHVLPSLGDKELGVLTRRHVLALVREVRAKGLAPRTVRHVYALVRTMLSDAVVDGLLERSPCDLRERRGEIPAIRDADPRWRDSAVYSRAEVVALITDERIPLERRVLYAVAFVGAVRIGEASALQVRDWDGTVNPLGKLWVTKTFNHKVGEVYETTKTDTPRQMPVHPWLSTMLASWLAYGWARMYARTPRQDDLILPSPTGMHQRPQGVLRRLHADLDLLGFRRRRTHDARRTFISLARADGADKYLLQWVTHGRRSDMVDAYTTPPWDALCREVAKLKLELPKQEEETMACRVPSCDSGVTADAGKEKPQQVRELAGAGVARSTGLEPVLLGSFYANPRQLPTKSEGLDAESAKLARTGAVDWHKPVTAPHPLAVVRQQMGVLKSGAGRERKVLASQLVDASLMALERLAAALHRTHAADDRWSDCPACRAVADGESPSAT</sequence>
<dbReference type="RefSeq" id="NP_203426.1">
    <property type="nucleotide sequence ID" value="NC_003085.1"/>
</dbReference>
<accession>Q94MV5</accession>
<comment type="similarity">
    <text evidence="1">Belongs to the 'phage' integrase family.</text>
</comment>
<organism evidence="13 15">
    <name type="scientific">Myxococcus phage Mx8</name>
    <dbReference type="NCBI Taxonomy" id="49964"/>
    <lineage>
        <taxon>Viruses</taxon>
        <taxon>Duplodnaviria</taxon>
        <taxon>Heunggongvirae</taxon>
        <taxon>Uroviricota</taxon>
        <taxon>Caudoviricetes</taxon>
        <taxon>Myxoctovirus</taxon>
        <taxon>Myxoctovirus Mx8</taxon>
    </lineage>
</organism>
<dbReference type="GO" id="GO:0006310">
    <property type="term" value="P:DNA recombination"/>
    <property type="evidence" value="ECO:0007669"/>
    <property type="project" value="UniProtKB-KW"/>
</dbReference>
<dbReference type="InterPro" id="IPR002104">
    <property type="entry name" value="Integrase_catalytic"/>
</dbReference>
<dbReference type="InterPro" id="IPR013762">
    <property type="entry name" value="Integrase-like_cat_sf"/>
</dbReference>
<feature type="domain" description="Tyr recombinase" evidence="11">
    <location>
        <begin position="171"/>
        <end position="368"/>
    </location>
</feature>
<evidence type="ECO:0000259" key="11">
    <source>
        <dbReference type="PROSITE" id="PS51898"/>
    </source>
</evidence>
<evidence type="ECO:0000256" key="3">
    <source>
        <dbReference type="ARBA" id="ARBA00022679"/>
    </source>
</evidence>
<dbReference type="EMBL" id="AF396866">
    <property type="protein sequence ID" value="AAK94421.1"/>
    <property type="molecule type" value="Genomic_DNA"/>
</dbReference>
<dbReference type="GO" id="GO:0016740">
    <property type="term" value="F:transferase activity"/>
    <property type="evidence" value="ECO:0007669"/>
    <property type="project" value="UniProtKB-KW"/>
</dbReference>
<dbReference type="PANTHER" id="PTHR30629">
    <property type="entry name" value="PROPHAGE INTEGRASE"/>
    <property type="match status" value="1"/>
</dbReference>
<dbReference type="SUPFAM" id="SSF56349">
    <property type="entry name" value="DNA breaking-rejoining enzymes"/>
    <property type="match status" value="1"/>
</dbReference>
<keyword evidence="8" id="KW-1160">Virus entry into host cell</keyword>
<evidence type="ECO:0000256" key="10">
    <source>
        <dbReference type="PROSITE-ProRule" id="PRU01248"/>
    </source>
</evidence>
<evidence type="ECO:0000259" key="12">
    <source>
        <dbReference type="PROSITE" id="PS51900"/>
    </source>
</evidence>